<dbReference type="KEGG" id="taz:TREAZ_2941"/>
<protein>
    <submittedName>
        <fullName evidence="3">Dihydropyrimidinase</fullName>
    </submittedName>
</protein>
<dbReference type="InParanoid" id="F5YBS8"/>
<evidence type="ECO:0000313" key="4">
    <source>
        <dbReference type="Proteomes" id="UP000009222"/>
    </source>
</evidence>
<dbReference type="GO" id="GO:0017168">
    <property type="term" value="F:5-oxoprolinase (ATP-hydrolyzing) activity"/>
    <property type="evidence" value="ECO:0007669"/>
    <property type="project" value="TreeGrafter"/>
</dbReference>
<dbReference type="PANTHER" id="PTHR11365">
    <property type="entry name" value="5-OXOPROLINASE RELATED"/>
    <property type="match status" value="1"/>
</dbReference>
<evidence type="ECO:0000259" key="2">
    <source>
        <dbReference type="Pfam" id="PF05378"/>
    </source>
</evidence>
<reference evidence="4" key="1">
    <citation type="submission" date="2009-12" db="EMBL/GenBank/DDBJ databases">
        <title>Complete sequence of Treponema azotonutricium strain ZAS-9.</title>
        <authorList>
            <person name="Tetu S.G."/>
            <person name="Matson E."/>
            <person name="Ren Q."/>
            <person name="Seshadri R."/>
            <person name="Elbourne L."/>
            <person name="Hassan K.A."/>
            <person name="Durkin A."/>
            <person name="Radune D."/>
            <person name="Mohamoud Y."/>
            <person name="Shay R."/>
            <person name="Jin S."/>
            <person name="Zhang X."/>
            <person name="Lucey K."/>
            <person name="Ballor N.R."/>
            <person name="Ottesen E."/>
            <person name="Rosenthal R."/>
            <person name="Allen A."/>
            <person name="Leadbetter J.R."/>
            <person name="Paulsen I.T."/>
        </authorList>
    </citation>
    <scope>NUCLEOTIDE SEQUENCE [LARGE SCALE GENOMIC DNA]</scope>
    <source>
        <strain evidence="4">ATCC BAA-888 / DSM 13862 / ZAS-9</strain>
    </source>
</reference>
<dbReference type="AlphaFoldDB" id="F5YBS8"/>
<gene>
    <name evidence="3" type="ordered locus">TREAZ_2941</name>
</gene>
<dbReference type="Proteomes" id="UP000009222">
    <property type="component" value="Chromosome"/>
</dbReference>
<evidence type="ECO:0000313" key="3">
    <source>
        <dbReference type="EMBL" id="AEF82282.1"/>
    </source>
</evidence>
<dbReference type="eggNOG" id="COG0145">
    <property type="taxonomic scope" value="Bacteria"/>
</dbReference>
<organism evidence="3 4">
    <name type="scientific">Leadbettera azotonutricia (strain ATCC BAA-888 / DSM 13862 / ZAS-9)</name>
    <name type="common">Treponema azotonutricium</name>
    <dbReference type="NCBI Taxonomy" id="545695"/>
    <lineage>
        <taxon>Bacteria</taxon>
        <taxon>Pseudomonadati</taxon>
        <taxon>Spirochaetota</taxon>
        <taxon>Spirochaetia</taxon>
        <taxon>Spirochaetales</taxon>
        <taxon>Breznakiellaceae</taxon>
        <taxon>Leadbettera</taxon>
    </lineage>
</organism>
<dbReference type="Pfam" id="PF05378">
    <property type="entry name" value="Hydant_A_N"/>
    <property type="match status" value="1"/>
</dbReference>
<dbReference type="EMBL" id="CP001841">
    <property type="protein sequence ID" value="AEF82282.1"/>
    <property type="molecule type" value="Genomic_DNA"/>
</dbReference>
<reference evidence="3 4" key="2">
    <citation type="journal article" date="2011" name="ISME J.">
        <title>RNA-seq reveals cooperative metabolic interactions between two termite-gut spirochete species in co-culture.</title>
        <authorList>
            <person name="Rosenthal A.Z."/>
            <person name="Matson E.G."/>
            <person name="Eldar A."/>
            <person name="Leadbetter J.R."/>
        </authorList>
    </citation>
    <scope>NUCLEOTIDE SEQUENCE [LARGE SCALE GENOMIC DNA]</scope>
    <source>
        <strain evidence="4">ATCC BAA-888 / DSM 13862 / ZAS-9</strain>
    </source>
</reference>
<dbReference type="SUPFAM" id="SSF53067">
    <property type="entry name" value="Actin-like ATPase domain"/>
    <property type="match status" value="1"/>
</dbReference>
<name>F5YBS8_LEAAZ</name>
<feature type="domain" description="Hydantoinase/oxoprolinase N-terminal" evidence="2">
    <location>
        <begin position="41"/>
        <end position="200"/>
    </location>
</feature>
<dbReference type="HOGENOM" id="CLU_014140_1_0_12"/>
<accession>F5YBS8</accession>
<dbReference type="STRING" id="545695.TREAZ_2941"/>
<dbReference type="OrthoDB" id="9768323at2"/>
<proteinExistence type="predicted"/>
<keyword evidence="4" id="KW-1185">Reference proteome</keyword>
<dbReference type="GO" id="GO:0005829">
    <property type="term" value="C:cytosol"/>
    <property type="evidence" value="ECO:0007669"/>
    <property type="project" value="TreeGrafter"/>
</dbReference>
<sequence length="702" mass="77485">MVQIDEKVKAAMGDMRCFNGVNWTFMRMAVYILFMDSRIGIGIDTGGTYTDAVIYDFNEERILGTAKALTTRQDLAIGILEALDKLPPDRVKEAGLISLSTTLATNACVEDKGGRAKLIFLGGDKDVIGEFGSQYGLPPSDEIYIQESFTHFSGKIDRELDWELFEKGIEKEFGHLDGAGIIEIFAMKNNAAVEKKAMEVFKRKFDIPVVCGYELFSELNCLQRGSSTLLNARLFPVIKEFLLAIKKAMGERSITAPIVIMRSDGSLMSEEFASVRPVETLLCGPAASVAGGTWLANEANSVIVDMGGTTTDIALVKDGMPVRVTDGVSIGKWRTFVHGFYIKTFGLGGDTAIHYKYDNLFLEDYRVVPLCVAGRKDPRVIENLKKLVENYTAHSFYLHEHFILSNTIKDPARYTEAELRFCEALKNGPLSIREAAAACGTDIYNFKMDRLLKEGVVQICGLTPTDIMHINNDFSSYSREASLLGAEYMAYNLGISTQELCDRVYDEVKRRLYVNIVKMLLENQDKHYMKKGVDGEAEYFILQSYEAAKKGNKLLGLDFKTDFTLVGIGAPVHIFLNDVAKLLGTKVLIPEHFEVANALGAVVGNIYASYSVEIRPNYTNAGITGYIVFGYNRKISYKTLREAEDFAVQEAKAGAMDEAVRRGAKGEIAVSCDFHKNEGSARGGAVHLGTTVTAHAACSLGF</sequence>
<evidence type="ECO:0000259" key="1">
    <source>
        <dbReference type="Pfam" id="PF01968"/>
    </source>
</evidence>
<dbReference type="InterPro" id="IPR045079">
    <property type="entry name" value="Oxoprolinase-like"/>
</dbReference>
<dbReference type="GO" id="GO:0006749">
    <property type="term" value="P:glutathione metabolic process"/>
    <property type="evidence" value="ECO:0007669"/>
    <property type="project" value="TreeGrafter"/>
</dbReference>
<dbReference type="InterPro" id="IPR002821">
    <property type="entry name" value="Hydantoinase_A"/>
</dbReference>
<dbReference type="InterPro" id="IPR043129">
    <property type="entry name" value="ATPase_NBD"/>
</dbReference>
<feature type="domain" description="Hydantoinase A/oxoprolinase" evidence="1">
    <location>
        <begin position="224"/>
        <end position="356"/>
    </location>
</feature>
<dbReference type="PANTHER" id="PTHR11365:SF2">
    <property type="entry name" value="5-OXOPROLINASE"/>
    <property type="match status" value="1"/>
</dbReference>
<dbReference type="Pfam" id="PF01968">
    <property type="entry name" value="Hydantoinase_A"/>
    <property type="match status" value="1"/>
</dbReference>
<dbReference type="InterPro" id="IPR008040">
    <property type="entry name" value="Hydant_A_N"/>
</dbReference>